<dbReference type="InterPro" id="IPR036409">
    <property type="entry name" value="Aldolase_II/adducin_N_sf"/>
</dbReference>
<gene>
    <name evidence="3" type="ORF">NCTC8139_01797</name>
</gene>
<organism evidence="3 4">
    <name type="scientific">Gordonia paraffinivorans</name>
    <dbReference type="NCBI Taxonomy" id="175628"/>
    <lineage>
        <taxon>Bacteria</taxon>
        <taxon>Bacillati</taxon>
        <taxon>Actinomycetota</taxon>
        <taxon>Actinomycetes</taxon>
        <taxon>Mycobacteriales</taxon>
        <taxon>Gordoniaceae</taxon>
        <taxon>Gordonia</taxon>
    </lineage>
</organism>
<protein>
    <submittedName>
        <fullName evidence="3">Ribulose-5-phosphate 4-epimerase and related epimerases and aldolases</fullName>
    </submittedName>
</protein>
<dbReference type="InterPro" id="IPR001303">
    <property type="entry name" value="Aldolase_II/adducin_N"/>
</dbReference>
<comment type="similarity">
    <text evidence="1">Belongs to the aldolase class II family.</text>
</comment>
<dbReference type="EMBL" id="CAACYD010000006">
    <property type="protein sequence ID" value="VFA88254.1"/>
    <property type="molecule type" value="Genomic_DNA"/>
</dbReference>
<dbReference type="GeneID" id="60749807"/>
<evidence type="ECO:0000313" key="4">
    <source>
        <dbReference type="Proteomes" id="UP000360750"/>
    </source>
</evidence>
<feature type="domain" description="Class II aldolase/adducin N-terminal" evidence="2">
    <location>
        <begin position="26"/>
        <end position="203"/>
    </location>
</feature>
<dbReference type="PANTHER" id="PTHR10672:SF3">
    <property type="entry name" value="PROTEIN HU-LI TAI SHAO"/>
    <property type="match status" value="1"/>
</dbReference>
<dbReference type="AlphaFoldDB" id="A0ABD7V1T7"/>
<evidence type="ECO:0000313" key="3">
    <source>
        <dbReference type="EMBL" id="VFA88254.1"/>
    </source>
</evidence>
<accession>A0ABD7V1T7</accession>
<comment type="caution">
    <text evidence="3">The sequence shown here is derived from an EMBL/GenBank/DDBJ whole genome shotgun (WGS) entry which is preliminary data.</text>
</comment>
<proteinExistence type="inferred from homology"/>
<evidence type="ECO:0000259" key="2">
    <source>
        <dbReference type="SMART" id="SM01007"/>
    </source>
</evidence>
<sequence length="246" mass="26140">MTTTVTTPKAATAPAQPALRVRDVRWELAAALRHFGRLGYEFGFNGHVSARAPEAPGHFWVNPFGVSISTVTPADFVLVDETGTIVEPRGNHAINGFAGNLALHTAIPEAEAVVHLHTPRAFIFSNHGEPPAPVNTDSALVTDLVGVSSTIWGATTEPTNVDLAAQGKRVILQKGHGFTTWGSSVGEAAFLLEAAERAADANLVLRGLGAHDVLAPEVVARWTLTPELARAHFEPAFTIAEREGLR</sequence>
<dbReference type="InterPro" id="IPR051017">
    <property type="entry name" value="Aldolase-II_Adducin_sf"/>
</dbReference>
<dbReference type="Proteomes" id="UP000360750">
    <property type="component" value="Unassembled WGS sequence"/>
</dbReference>
<dbReference type="Gene3D" id="3.40.225.10">
    <property type="entry name" value="Class II aldolase/adducin N-terminal domain"/>
    <property type="match status" value="1"/>
</dbReference>
<dbReference type="SUPFAM" id="SSF53639">
    <property type="entry name" value="AraD/HMP-PK domain-like"/>
    <property type="match status" value="1"/>
</dbReference>
<dbReference type="RefSeq" id="WP_131734058.1">
    <property type="nucleotide sequence ID" value="NZ_CAACYD010000006.1"/>
</dbReference>
<dbReference type="SMART" id="SM01007">
    <property type="entry name" value="Aldolase_II"/>
    <property type="match status" value="1"/>
</dbReference>
<reference evidence="3 4" key="1">
    <citation type="submission" date="2019-02" db="EMBL/GenBank/DDBJ databases">
        <authorList>
            <consortium name="Pathogen Informatics"/>
        </authorList>
    </citation>
    <scope>NUCLEOTIDE SEQUENCE [LARGE SCALE GENOMIC DNA]</scope>
    <source>
        <strain evidence="3 4">3012STDY6756503</strain>
    </source>
</reference>
<dbReference type="PANTHER" id="PTHR10672">
    <property type="entry name" value="ADDUCIN"/>
    <property type="match status" value="1"/>
</dbReference>
<evidence type="ECO:0000256" key="1">
    <source>
        <dbReference type="ARBA" id="ARBA00037961"/>
    </source>
</evidence>
<dbReference type="Pfam" id="PF00596">
    <property type="entry name" value="Aldolase_II"/>
    <property type="match status" value="1"/>
</dbReference>
<name>A0ABD7V1T7_9ACTN</name>